<dbReference type="EMBL" id="JBHUKR010000021">
    <property type="protein sequence ID" value="MFD2421071.1"/>
    <property type="molecule type" value="Genomic_DNA"/>
</dbReference>
<feature type="domain" description="Metallo-beta-lactamase" evidence="5">
    <location>
        <begin position="59"/>
        <end position="273"/>
    </location>
</feature>
<protein>
    <submittedName>
        <fullName evidence="6">MBL fold metallo-hydrolase</fullName>
    </submittedName>
</protein>
<name>A0ABW5G833_9PSEU</name>
<dbReference type="InterPro" id="IPR051013">
    <property type="entry name" value="MBL_superfamily_lactonases"/>
</dbReference>
<organism evidence="6 7">
    <name type="scientific">Amycolatopsis pigmentata</name>
    <dbReference type="NCBI Taxonomy" id="450801"/>
    <lineage>
        <taxon>Bacteria</taxon>
        <taxon>Bacillati</taxon>
        <taxon>Actinomycetota</taxon>
        <taxon>Actinomycetes</taxon>
        <taxon>Pseudonocardiales</taxon>
        <taxon>Pseudonocardiaceae</taxon>
        <taxon>Amycolatopsis</taxon>
    </lineage>
</organism>
<gene>
    <name evidence="6" type="ORF">ACFSXZ_32560</name>
</gene>
<dbReference type="SMART" id="SM00849">
    <property type="entry name" value="Lactamase_B"/>
    <property type="match status" value="1"/>
</dbReference>
<keyword evidence="3" id="KW-0378">Hydrolase</keyword>
<dbReference type="SUPFAM" id="SSF56281">
    <property type="entry name" value="Metallo-hydrolase/oxidoreductase"/>
    <property type="match status" value="1"/>
</dbReference>
<dbReference type="Proteomes" id="UP001597417">
    <property type="component" value="Unassembled WGS sequence"/>
</dbReference>
<keyword evidence="2" id="KW-0479">Metal-binding</keyword>
<evidence type="ECO:0000256" key="1">
    <source>
        <dbReference type="ARBA" id="ARBA00007749"/>
    </source>
</evidence>
<keyword evidence="4" id="KW-0862">Zinc</keyword>
<dbReference type="InterPro" id="IPR001279">
    <property type="entry name" value="Metallo-B-lactamas"/>
</dbReference>
<dbReference type="InterPro" id="IPR036866">
    <property type="entry name" value="RibonucZ/Hydroxyglut_hydro"/>
</dbReference>
<proteinExistence type="inferred from homology"/>
<evidence type="ECO:0000259" key="5">
    <source>
        <dbReference type="SMART" id="SM00849"/>
    </source>
</evidence>
<evidence type="ECO:0000256" key="4">
    <source>
        <dbReference type="ARBA" id="ARBA00022833"/>
    </source>
</evidence>
<evidence type="ECO:0000313" key="7">
    <source>
        <dbReference type="Proteomes" id="UP001597417"/>
    </source>
</evidence>
<evidence type="ECO:0000313" key="6">
    <source>
        <dbReference type="EMBL" id="MFD2421071.1"/>
    </source>
</evidence>
<comment type="caution">
    <text evidence="6">The sequence shown here is derived from an EMBL/GenBank/DDBJ whole genome shotgun (WGS) entry which is preliminary data.</text>
</comment>
<dbReference type="PANTHER" id="PTHR42978:SF6">
    <property type="entry name" value="QUORUM-QUENCHING LACTONASE YTNP-RELATED"/>
    <property type="match status" value="1"/>
</dbReference>
<dbReference type="CDD" id="cd16277">
    <property type="entry name" value="metallo-hydrolase-like_MBL-fold"/>
    <property type="match status" value="1"/>
</dbReference>
<evidence type="ECO:0000256" key="3">
    <source>
        <dbReference type="ARBA" id="ARBA00022801"/>
    </source>
</evidence>
<sequence length="298" mass="32507">MNPAILLGWVEAIRVLELQLSTRPPEQMFPELEPTVWQTHAPWLAPHHWDPASGLLRSSMQTWILRTGGRTVLVDTGVGNHKSRPGSPAFDHLDTGFLEALRAAGVTPEDVTDVVNTHLHADHVGWNTRLEGDGWVPTFPNATYLVAAADYAFWHPDAPPRQRTAAANENVFADSVLPIERAGLLRRWDGGHRIDGGLSLELAPGHTPGSAVLMVESGSDRAVFVGDLLHNPVQFVEPGLNSCFCEDPAEARATRRRVLEWAADNRALVFPAHVGGGLAAEISRSGSKFAITNWKFPA</sequence>
<dbReference type="RefSeq" id="WP_378269460.1">
    <property type="nucleotide sequence ID" value="NZ_JBHUKR010000021.1"/>
</dbReference>
<reference evidence="7" key="1">
    <citation type="journal article" date="2019" name="Int. J. Syst. Evol. Microbiol.">
        <title>The Global Catalogue of Microorganisms (GCM) 10K type strain sequencing project: providing services to taxonomists for standard genome sequencing and annotation.</title>
        <authorList>
            <consortium name="The Broad Institute Genomics Platform"/>
            <consortium name="The Broad Institute Genome Sequencing Center for Infectious Disease"/>
            <person name="Wu L."/>
            <person name="Ma J."/>
        </authorList>
    </citation>
    <scope>NUCLEOTIDE SEQUENCE [LARGE SCALE GENOMIC DNA]</scope>
    <source>
        <strain evidence="7">CGMCC 4.7645</strain>
    </source>
</reference>
<dbReference type="Pfam" id="PF00753">
    <property type="entry name" value="Lactamase_B"/>
    <property type="match status" value="1"/>
</dbReference>
<dbReference type="PANTHER" id="PTHR42978">
    <property type="entry name" value="QUORUM-QUENCHING LACTONASE YTNP-RELATED-RELATED"/>
    <property type="match status" value="1"/>
</dbReference>
<comment type="similarity">
    <text evidence="1">Belongs to the metallo-beta-lactamase superfamily.</text>
</comment>
<evidence type="ECO:0000256" key="2">
    <source>
        <dbReference type="ARBA" id="ARBA00022723"/>
    </source>
</evidence>
<dbReference type="Gene3D" id="3.60.15.10">
    <property type="entry name" value="Ribonuclease Z/Hydroxyacylglutathione hydrolase-like"/>
    <property type="match status" value="1"/>
</dbReference>
<accession>A0ABW5G833</accession>
<keyword evidence="7" id="KW-1185">Reference proteome</keyword>